<accession>A0AAP4EDD1</accession>
<dbReference type="RefSeq" id="WP_279836222.1">
    <property type="nucleotide sequence ID" value="NZ_JARVWT010000016.1"/>
</dbReference>
<comment type="caution">
    <text evidence="1">The sequence shown here is derived from an EMBL/GenBank/DDBJ whole genome shotgun (WGS) entry which is preliminary data.</text>
</comment>
<gene>
    <name evidence="1" type="ORF">QDS18_25880</name>
</gene>
<dbReference type="EMBL" id="JARVWT010000016">
    <property type="protein sequence ID" value="MDH2334308.1"/>
    <property type="molecule type" value="Genomic_DNA"/>
</dbReference>
<proteinExistence type="predicted"/>
<sequence>MNIYRFEIYANGFLLKVILNDKEENGLKLCKKYISQFQRQVANIEIKIRINKREEQKNNWEYHGKPYLYVKTLVKKPRKTIIEDTELD</sequence>
<name>A0AAP4EDD1_PAEPO</name>
<evidence type="ECO:0000313" key="1">
    <source>
        <dbReference type="EMBL" id="MDH2334308.1"/>
    </source>
</evidence>
<protein>
    <submittedName>
        <fullName evidence="1">Uncharacterized protein</fullName>
    </submittedName>
</protein>
<evidence type="ECO:0000313" key="2">
    <source>
        <dbReference type="Proteomes" id="UP001229409"/>
    </source>
</evidence>
<dbReference type="AlphaFoldDB" id="A0AAP4EDD1"/>
<reference evidence="1" key="1">
    <citation type="submission" date="2023-04" db="EMBL/GenBank/DDBJ databases">
        <title>Uncovering the Secrets of Slow-Growing Bacteria in Tropical Savanna Soil through Cultivation and Genomic Analysis.</title>
        <authorList>
            <person name="Goncalves O.S."/>
            <person name="Santana M.F."/>
        </authorList>
    </citation>
    <scope>NUCLEOTIDE SEQUENCE</scope>
    <source>
        <strain evidence="1">ANTI</strain>
    </source>
</reference>
<organism evidence="1 2">
    <name type="scientific">Paenibacillus polymyxa</name>
    <name type="common">Bacillus polymyxa</name>
    <dbReference type="NCBI Taxonomy" id="1406"/>
    <lineage>
        <taxon>Bacteria</taxon>
        <taxon>Bacillati</taxon>
        <taxon>Bacillota</taxon>
        <taxon>Bacilli</taxon>
        <taxon>Bacillales</taxon>
        <taxon>Paenibacillaceae</taxon>
        <taxon>Paenibacillus</taxon>
    </lineage>
</organism>
<dbReference type="Proteomes" id="UP001229409">
    <property type="component" value="Unassembled WGS sequence"/>
</dbReference>